<reference evidence="2 3" key="2">
    <citation type="submission" date="2020-02" db="EMBL/GenBank/DDBJ databases">
        <title>The new genus of Enterobacteriales.</title>
        <authorList>
            <person name="Kim I.S."/>
        </authorList>
    </citation>
    <scope>NUCLEOTIDE SEQUENCE [LARGE SCALE GENOMIC DNA]</scope>
    <source>
        <strain evidence="2 3">SAP-6</strain>
    </source>
</reference>
<evidence type="ECO:0000313" key="2">
    <source>
        <dbReference type="EMBL" id="NDL64099.1"/>
    </source>
</evidence>
<dbReference type="InterPro" id="IPR036291">
    <property type="entry name" value="NAD(P)-bd_dom_sf"/>
</dbReference>
<name>A0A845SJI2_9GAMM</name>
<keyword evidence="3" id="KW-1185">Reference proteome</keyword>
<evidence type="ECO:0000313" key="3">
    <source>
        <dbReference type="Proteomes" id="UP000461443"/>
    </source>
</evidence>
<accession>A0A845SJI2</accession>
<reference evidence="2 3" key="1">
    <citation type="submission" date="2019-12" db="EMBL/GenBank/DDBJ databases">
        <authorList>
            <person name="Lee S.D."/>
        </authorList>
    </citation>
    <scope>NUCLEOTIDE SEQUENCE [LARGE SCALE GENOMIC DNA]</scope>
    <source>
        <strain evidence="2 3">SAP-6</strain>
    </source>
</reference>
<protein>
    <submittedName>
        <fullName evidence="2">NAD(P)H-binding protein</fullName>
    </submittedName>
</protein>
<dbReference type="AlphaFoldDB" id="A0A845SJI2"/>
<dbReference type="InterPro" id="IPR016040">
    <property type="entry name" value="NAD(P)-bd_dom"/>
</dbReference>
<feature type="domain" description="NAD(P)-binding" evidence="1">
    <location>
        <begin position="7"/>
        <end position="126"/>
    </location>
</feature>
<dbReference type="Gene3D" id="3.40.50.720">
    <property type="entry name" value="NAD(P)-binding Rossmann-like Domain"/>
    <property type="match status" value="1"/>
</dbReference>
<dbReference type="PANTHER" id="PTHR14097">
    <property type="entry name" value="OXIDOREDUCTASE HTATIP2"/>
    <property type="match status" value="1"/>
</dbReference>
<evidence type="ECO:0000259" key="1">
    <source>
        <dbReference type="Pfam" id="PF13460"/>
    </source>
</evidence>
<gene>
    <name evidence="2" type="ORF">GRH90_15245</name>
</gene>
<sequence length="229" mass="24869">MKVIIWGATGMVGQGVLRECLLADDVTTVIALGRSAPRVQHAKLQILIHTDLLRYDEITHRLGGVDAAFFCLGVSSVGMDEQRYTAITNDLTLAAAGALARISPASTFVYLSGAGADSAEKSRTMWERVRGGTENALQRLGLKAVYIIRPGIILPKHGARSKTALYRLLYLLLVPVATLLRPLYPRSILTTETIGRAMLNLARRGFPRPVLETGDIYDISRIPAATAET</sequence>
<dbReference type="SUPFAM" id="SSF51735">
    <property type="entry name" value="NAD(P)-binding Rossmann-fold domains"/>
    <property type="match status" value="1"/>
</dbReference>
<dbReference type="RefSeq" id="WP_162366812.1">
    <property type="nucleotide sequence ID" value="NZ_WUBS01000010.1"/>
</dbReference>
<dbReference type="PANTHER" id="PTHR14097:SF8">
    <property type="entry name" value="NAD(P)-BINDING DOMAIN-CONTAINING PROTEIN"/>
    <property type="match status" value="1"/>
</dbReference>
<dbReference type="Proteomes" id="UP000461443">
    <property type="component" value="Unassembled WGS sequence"/>
</dbReference>
<proteinExistence type="predicted"/>
<comment type="caution">
    <text evidence="2">The sequence shown here is derived from an EMBL/GenBank/DDBJ whole genome shotgun (WGS) entry which is preliminary data.</text>
</comment>
<dbReference type="Pfam" id="PF13460">
    <property type="entry name" value="NAD_binding_10"/>
    <property type="match status" value="1"/>
</dbReference>
<dbReference type="EMBL" id="WUBS01000010">
    <property type="protein sequence ID" value="NDL64099.1"/>
    <property type="molecule type" value="Genomic_DNA"/>
</dbReference>
<organism evidence="2 3">
    <name type="scientific">Acerihabitans arboris</name>
    <dbReference type="NCBI Taxonomy" id="2691583"/>
    <lineage>
        <taxon>Bacteria</taxon>
        <taxon>Pseudomonadati</taxon>
        <taxon>Pseudomonadota</taxon>
        <taxon>Gammaproteobacteria</taxon>
        <taxon>Enterobacterales</taxon>
        <taxon>Pectobacteriaceae</taxon>
        <taxon>Acerihabitans</taxon>
    </lineage>
</organism>